<sequence length="414" mass="44209">MSPSSCDETDSEALTVEEALARVLECAQPVTGIEHVDLHTAHGRVLAREVTAPFNVPPHPNSAMDGYALRAATLAESERFHVVGDAFAGHPYRGTIGAGECVRVMTGGVVPLDADTVVQQEHVSIDGPYIRVRIHPTLGANIRHPGEDLASGERVLTSGQRIGSAELGLLASLGFAEVDVHRLPRVAYFSTGDELRGPGEPLGEGDIYDSNRQTLYGLLREIGVQATDLGRIPDDETATRRVMAEAADQADLIVTSGGASVGAADHVTRILRETGQANFWKIAMKPGRPLNFGRLGKALFFGLPGNPVSAMVTFALFVGPALHRLRGEAYTPPMSLRAVARSALRKVPGRTDYQRGMLTQSADGTFEVETAGIQASHILSGMSRANCLIRLPRDAGSVEAGAMVDIIPFHTLFR</sequence>
<organism evidence="15 16">
    <name type="scientific">Acidihalobacter yilgarnensis</name>
    <dbReference type="NCBI Taxonomy" id="2819280"/>
    <lineage>
        <taxon>Bacteria</taxon>
        <taxon>Pseudomonadati</taxon>
        <taxon>Pseudomonadota</taxon>
        <taxon>Gammaproteobacteria</taxon>
        <taxon>Chromatiales</taxon>
        <taxon>Ectothiorhodospiraceae</taxon>
        <taxon>Acidihalobacter</taxon>
    </lineage>
</organism>
<evidence type="ECO:0000256" key="1">
    <source>
        <dbReference type="ARBA" id="ARBA00001946"/>
    </source>
</evidence>
<dbReference type="GO" id="GO:0005829">
    <property type="term" value="C:cytosol"/>
    <property type="evidence" value="ECO:0007669"/>
    <property type="project" value="TreeGrafter"/>
</dbReference>
<dbReference type="InterPro" id="IPR038987">
    <property type="entry name" value="MoeA-like"/>
</dbReference>
<evidence type="ECO:0000313" key="16">
    <source>
        <dbReference type="Proteomes" id="UP000095401"/>
    </source>
</evidence>
<evidence type="ECO:0000256" key="2">
    <source>
        <dbReference type="ARBA" id="ARBA00002901"/>
    </source>
</evidence>
<gene>
    <name evidence="15" type="ORF">BI364_06090</name>
</gene>
<keyword evidence="8 13" id="KW-0808">Transferase</keyword>
<dbReference type="Gene3D" id="3.90.105.10">
    <property type="entry name" value="Molybdopterin biosynthesis moea protein, domain 2"/>
    <property type="match status" value="1"/>
</dbReference>
<comment type="pathway">
    <text evidence="3 13">Cofactor biosynthesis; molybdopterin biosynthesis.</text>
</comment>
<evidence type="ECO:0000256" key="4">
    <source>
        <dbReference type="ARBA" id="ARBA00010763"/>
    </source>
</evidence>
<dbReference type="Proteomes" id="UP000095401">
    <property type="component" value="Chromosome"/>
</dbReference>
<dbReference type="InterPro" id="IPR005111">
    <property type="entry name" value="MoeA_C_domain_IV"/>
</dbReference>
<evidence type="ECO:0000256" key="6">
    <source>
        <dbReference type="ARBA" id="ARBA00021108"/>
    </source>
</evidence>
<dbReference type="Pfam" id="PF03453">
    <property type="entry name" value="MoeA_N"/>
    <property type="match status" value="1"/>
</dbReference>
<evidence type="ECO:0000256" key="3">
    <source>
        <dbReference type="ARBA" id="ARBA00005046"/>
    </source>
</evidence>
<accession>A0A1D8ISX1</accession>
<comment type="catalytic activity">
    <reaction evidence="12">
        <text>adenylyl-molybdopterin + molybdate = Mo-molybdopterin + AMP + H(+)</text>
        <dbReference type="Rhea" id="RHEA:35047"/>
        <dbReference type="ChEBI" id="CHEBI:15378"/>
        <dbReference type="ChEBI" id="CHEBI:36264"/>
        <dbReference type="ChEBI" id="CHEBI:62727"/>
        <dbReference type="ChEBI" id="CHEBI:71302"/>
        <dbReference type="ChEBI" id="CHEBI:456215"/>
        <dbReference type="EC" id="2.10.1.1"/>
    </reaction>
</comment>
<keyword evidence="16" id="KW-1185">Reference proteome</keyword>
<evidence type="ECO:0000256" key="5">
    <source>
        <dbReference type="ARBA" id="ARBA00013269"/>
    </source>
</evidence>
<dbReference type="GO" id="GO:0006777">
    <property type="term" value="P:Mo-molybdopterin cofactor biosynthetic process"/>
    <property type="evidence" value="ECO:0007669"/>
    <property type="project" value="UniProtKB-UniRule"/>
</dbReference>
<comment type="similarity">
    <text evidence="4 13">Belongs to the MoeA family.</text>
</comment>
<dbReference type="NCBIfam" id="TIGR00177">
    <property type="entry name" value="molyb_syn"/>
    <property type="match status" value="1"/>
</dbReference>
<name>A0A1D8ISX1_9GAMM</name>
<keyword evidence="7 13" id="KW-0500">Molybdenum</keyword>
<reference evidence="16" key="1">
    <citation type="submission" date="2016-09" db="EMBL/GenBank/DDBJ databases">
        <title>Acidihalobacter prosperus F5.</title>
        <authorList>
            <person name="Khaleque H.N."/>
            <person name="Ramsay J.P."/>
            <person name="Kaksonen A.H."/>
            <person name="Boxall N.J."/>
            <person name="Watkin E.L.J."/>
        </authorList>
    </citation>
    <scope>NUCLEOTIDE SEQUENCE [LARGE SCALE GENOMIC DNA]</scope>
    <source>
        <strain evidence="16">F5</strain>
    </source>
</reference>
<comment type="cofactor">
    <cofactor evidence="1 13">
        <name>Mg(2+)</name>
        <dbReference type="ChEBI" id="CHEBI:18420"/>
    </cofactor>
</comment>
<evidence type="ECO:0000256" key="8">
    <source>
        <dbReference type="ARBA" id="ARBA00022679"/>
    </source>
</evidence>
<dbReference type="AlphaFoldDB" id="A0A1D8ISX1"/>
<dbReference type="Gene3D" id="2.40.340.10">
    <property type="entry name" value="MoeA, C-terminal, domain IV"/>
    <property type="match status" value="1"/>
</dbReference>
<dbReference type="KEGG" id="aprs:BI364_06090"/>
<keyword evidence="9 13" id="KW-0479">Metal-binding</keyword>
<keyword evidence="11 13" id="KW-0501">Molybdenum cofactor biosynthesis</keyword>
<feature type="domain" description="MoaB/Mog" evidence="14">
    <location>
        <begin position="187"/>
        <end position="324"/>
    </location>
</feature>
<dbReference type="SUPFAM" id="SSF63882">
    <property type="entry name" value="MoeA N-terminal region -like"/>
    <property type="match status" value="1"/>
</dbReference>
<dbReference type="InterPro" id="IPR036688">
    <property type="entry name" value="MoeA_C_domain_IV_sf"/>
</dbReference>
<evidence type="ECO:0000256" key="11">
    <source>
        <dbReference type="ARBA" id="ARBA00023150"/>
    </source>
</evidence>
<evidence type="ECO:0000256" key="13">
    <source>
        <dbReference type="RuleBase" id="RU365090"/>
    </source>
</evidence>
<dbReference type="InterPro" id="IPR005110">
    <property type="entry name" value="MoeA_linker/N"/>
</dbReference>
<dbReference type="Pfam" id="PF00994">
    <property type="entry name" value="MoCF_biosynth"/>
    <property type="match status" value="1"/>
</dbReference>
<dbReference type="PANTHER" id="PTHR10192:SF5">
    <property type="entry name" value="GEPHYRIN"/>
    <property type="match status" value="1"/>
</dbReference>
<dbReference type="InterPro" id="IPR001453">
    <property type="entry name" value="MoaB/Mog_dom"/>
</dbReference>
<dbReference type="EMBL" id="CP017415">
    <property type="protein sequence ID" value="AOU99591.1"/>
    <property type="molecule type" value="Genomic_DNA"/>
</dbReference>
<comment type="function">
    <text evidence="2 13">Catalyzes the insertion of molybdate into adenylated molybdopterin with the concomitant release of AMP.</text>
</comment>
<dbReference type="Gene3D" id="3.40.980.10">
    <property type="entry name" value="MoaB/Mog-like domain"/>
    <property type="match status" value="1"/>
</dbReference>
<evidence type="ECO:0000256" key="12">
    <source>
        <dbReference type="ARBA" id="ARBA00047317"/>
    </source>
</evidence>
<proteinExistence type="inferred from homology"/>
<dbReference type="FunFam" id="3.40.980.10:FF:000004">
    <property type="entry name" value="Molybdopterin molybdenumtransferase"/>
    <property type="match status" value="1"/>
</dbReference>
<dbReference type="InterPro" id="IPR008284">
    <property type="entry name" value="MoCF_biosynth_CS"/>
</dbReference>
<dbReference type="SMART" id="SM00852">
    <property type="entry name" value="MoCF_biosynth"/>
    <property type="match status" value="1"/>
</dbReference>
<dbReference type="Gene3D" id="2.170.190.11">
    <property type="entry name" value="Molybdopterin biosynthesis moea protein, domain 3"/>
    <property type="match status" value="1"/>
</dbReference>
<dbReference type="GO" id="GO:0061599">
    <property type="term" value="F:molybdopterin molybdotransferase activity"/>
    <property type="evidence" value="ECO:0007669"/>
    <property type="project" value="UniProtKB-UniRule"/>
</dbReference>
<dbReference type="RefSeq" id="WP_070079939.1">
    <property type="nucleotide sequence ID" value="NZ_CP017415.1"/>
</dbReference>
<dbReference type="InterPro" id="IPR036425">
    <property type="entry name" value="MoaB/Mog-like_dom_sf"/>
</dbReference>
<keyword evidence="10 13" id="KW-0460">Magnesium</keyword>
<protein>
    <recommendedName>
        <fullName evidence="6 13">Molybdopterin molybdenumtransferase</fullName>
        <ecNumber evidence="5 13">2.10.1.1</ecNumber>
    </recommendedName>
</protein>
<dbReference type="InterPro" id="IPR036135">
    <property type="entry name" value="MoeA_linker/N_sf"/>
</dbReference>
<dbReference type="NCBIfam" id="NF045515">
    <property type="entry name" value="Glp_gephyrin"/>
    <property type="match status" value="1"/>
</dbReference>
<dbReference type="CDD" id="cd00887">
    <property type="entry name" value="MoeA"/>
    <property type="match status" value="1"/>
</dbReference>
<evidence type="ECO:0000259" key="14">
    <source>
        <dbReference type="SMART" id="SM00852"/>
    </source>
</evidence>
<evidence type="ECO:0000256" key="9">
    <source>
        <dbReference type="ARBA" id="ARBA00022723"/>
    </source>
</evidence>
<dbReference type="UniPathway" id="UPA00344"/>
<evidence type="ECO:0000313" key="15">
    <source>
        <dbReference type="EMBL" id="AOU99591.1"/>
    </source>
</evidence>
<evidence type="ECO:0000256" key="7">
    <source>
        <dbReference type="ARBA" id="ARBA00022505"/>
    </source>
</evidence>
<dbReference type="FunFam" id="2.40.340.10:FF:000003">
    <property type="entry name" value="Molybdopterin molybdenumtransferase"/>
    <property type="match status" value="1"/>
</dbReference>
<dbReference type="SUPFAM" id="SSF53218">
    <property type="entry name" value="Molybdenum cofactor biosynthesis proteins"/>
    <property type="match status" value="1"/>
</dbReference>
<dbReference type="GO" id="GO:0046872">
    <property type="term" value="F:metal ion binding"/>
    <property type="evidence" value="ECO:0007669"/>
    <property type="project" value="UniProtKB-UniRule"/>
</dbReference>
<evidence type="ECO:0000256" key="10">
    <source>
        <dbReference type="ARBA" id="ARBA00022842"/>
    </source>
</evidence>
<dbReference type="PANTHER" id="PTHR10192">
    <property type="entry name" value="MOLYBDOPTERIN BIOSYNTHESIS PROTEIN"/>
    <property type="match status" value="1"/>
</dbReference>
<dbReference type="PROSITE" id="PS01079">
    <property type="entry name" value="MOCF_BIOSYNTHESIS_2"/>
    <property type="match status" value="1"/>
</dbReference>
<dbReference type="Pfam" id="PF03454">
    <property type="entry name" value="MoeA_C"/>
    <property type="match status" value="1"/>
</dbReference>
<dbReference type="EC" id="2.10.1.1" evidence="5 13"/>
<dbReference type="SUPFAM" id="SSF63867">
    <property type="entry name" value="MoeA C-terminal domain-like"/>
    <property type="match status" value="1"/>
</dbReference>